<dbReference type="RefSeq" id="WP_190240392.1">
    <property type="nucleotide sequence ID" value="NZ_QFGA01000002.1"/>
</dbReference>
<organism evidence="2 3">
    <name type="scientific">Pelotomaculum schinkii</name>
    <dbReference type="NCBI Taxonomy" id="78350"/>
    <lineage>
        <taxon>Bacteria</taxon>
        <taxon>Bacillati</taxon>
        <taxon>Bacillota</taxon>
        <taxon>Clostridia</taxon>
        <taxon>Eubacteriales</taxon>
        <taxon>Desulfotomaculaceae</taxon>
        <taxon>Pelotomaculum</taxon>
    </lineage>
</organism>
<feature type="transmembrane region" description="Helical" evidence="1">
    <location>
        <begin position="47"/>
        <end position="68"/>
    </location>
</feature>
<keyword evidence="1" id="KW-0812">Transmembrane</keyword>
<keyword evidence="1" id="KW-1133">Transmembrane helix</keyword>
<keyword evidence="3" id="KW-1185">Reference proteome</keyword>
<name>A0A4Y7R9H0_9FIRM</name>
<feature type="transmembrane region" description="Helical" evidence="1">
    <location>
        <begin position="74"/>
        <end position="94"/>
    </location>
</feature>
<evidence type="ECO:0000313" key="2">
    <source>
        <dbReference type="EMBL" id="TEB05290.1"/>
    </source>
</evidence>
<protein>
    <submittedName>
        <fullName evidence="2">Uncharacterized protein</fullName>
    </submittedName>
</protein>
<evidence type="ECO:0000256" key="1">
    <source>
        <dbReference type="SAM" id="Phobius"/>
    </source>
</evidence>
<keyword evidence="1" id="KW-0472">Membrane</keyword>
<proteinExistence type="predicted"/>
<comment type="caution">
    <text evidence="2">The sequence shown here is derived from an EMBL/GenBank/DDBJ whole genome shotgun (WGS) entry which is preliminary data.</text>
</comment>
<dbReference type="AlphaFoldDB" id="A0A4Y7R9H0"/>
<sequence length="143" mass="15388">MYLVAAFEHSLFLEQAISDLLHNGLARENILAVPLEHQNAGSDGNSLIDGAAMAGTALMVLGVIYGFVLRWGPVIWGLIGLLAGVAAGALLALARSRIPHRSKKPNSMTAEVVLIIHCRDNNVKESEQILWNNQALGVGRLDR</sequence>
<dbReference type="EMBL" id="QFGA01000002">
    <property type="protein sequence ID" value="TEB05290.1"/>
    <property type="molecule type" value="Genomic_DNA"/>
</dbReference>
<accession>A0A4Y7R9H0</accession>
<gene>
    <name evidence="2" type="ORF">Psch_02331</name>
</gene>
<reference evidence="2 3" key="1">
    <citation type="journal article" date="2018" name="Environ. Microbiol.">
        <title>Novel energy conservation strategies and behaviour of Pelotomaculum schinkii driving syntrophic propionate catabolism.</title>
        <authorList>
            <person name="Hidalgo-Ahumada C.A.P."/>
            <person name="Nobu M.K."/>
            <person name="Narihiro T."/>
            <person name="Tamaki H."/>
            <person name="Liu W.T."/>
            <person name="Kamagata Y."/>
            <person name="Stams A.J.M."/>
            <person name="Imachi H."/>
            <person name="Sousa D.Z."/>
        </authorList>
    </citation>
    <scope>NUCLEOTIDE SEQUENCE [LARGE SCALE GENOMIC DNA]</scope>
    <source>
        <strain evidence="2 3">HH</strain>
    </source>
</reference>
<evidence type="ECO:0000313" key="3">
    <source>
        <dbReference type="Proteomes" id="UP000298324"/>
    </source>
</evidence>
<dbReference type="Proteomes" id="UP000298324">
    <property type="component" value="Unassembled WGS sequence"/>
</dbReference>